<reference evidence="2 3" key="1">
    <citation type="journal article" date="2017" name="Genome Biol. Evol.">
        <title>Comparative Genomic Analysis Identifies a Campylobacter Clade Deficient in Selenium Metabolism.</title>
        <authorList>
            <person name="Miller W.G."/>
            <person name="Yee E."/>
            <person name="Lopes B.S."/>
            <person name="Chapman M.H."/>
            <person name="Huynh S."/>
            <person name="Bono J.L."/>
            <person name="Parker C.T."/>
            <person name="Strachan N.J.C."/>
            <person name="Forbes K.J."/>
        </authorList>
    </citation>
    <scope>NUCLEOTIDE SEQUENCE [LARGE SCALE GENOMIC DNA]</scope>
    <source>
        <strain evidence="2 3">RM8964</strain>
    </source>
</reference>
<evidence type="ECO:0000313" key="3">
    <source>
        <dbReference type="Proteomes" id="UP000194265"/>
    </source>
</evidence>
<organism evidence="2 3">
    <name type="scientific">Campylobacter vicugnae</name>
    <dbReference type="NCBI Taxonomy" id="1660076"/>
    <lineage>
        <taxon>Bacteria</taxon>
        <taxon>Pseudomonadati</taxon>
        <taxon>Campylobacterota</taxon>
        <taxon>Epsilonproteobacteria</taxon>
        <taxon>Campylobacterales</taxon>
        <taxon>Campylobacteraceae</taxon>
        <taxon>Campylobacter</taxon>
    </lineage>
</organism>
<dbReference type="STRING" id="1660074.CVIC8964_0372"/>
<dbReference type="EMBL" id="CP018791">
    <property type="protein sequence ID" value="ARR01807.1"/>
    <property type="molecule type" value="Genomic_DNA"/>
</dbReference>
<sequence length="175" mass="20126">MRIDRSLESIDLTKLAIFSLIFVAFALVISFAVIIPIIDKHKVAIEINSEKEINLAKINQLYNENLSIYENLNLQNTRALNALKNGFNEMKFISVAGKYFNNLYLSRAKAIDTDPRYMISEASLSATMKSPQNLYDFIADMNTYDNLIKVDFPIQMESKGDYIETSFTIKIYQER</sequence>
<keyword evidence="1" id="KW-0472">Membrane</keyword>
<evidence type="ECO:0000256" key="1">
    <source>
        <dbReference type="SAM" id="Phobius"/>
    </source>
</evidence>
<proteinExistence type="predicted"/>
<evidence type="ECO:0000313" key="2">
    <source>
        <dbReference type="EMBL" id="ARR01807.1"/>
    </source>
</evidence>
<dbReference type="OrthoDB" id="5372846at2"/>
<gene>
    <name evidence="2" type="ORF">CVIC8964_0372</name>
</gene>
<keyword evidence="1" id="KW-0812">Transmembrane</keyword>
<keyword evidence="1" id="KW-1133">Transmembrane helix</keyword>
<name>A0A1X9SZS2_9BACT</name>
<accession>A0A1X9SZS2</accession>
<protein>
    <submittedName>
        <fullName evidence="2">Uncharacterized protein</fullName>
    </submittedName>
</protein>
<dbReference type="RefSeq" id="WP_086246854.1">
    <property type="nucleotide sequence ID" value="NZ_CP018791.1"/>
</dbReference>
<feature type="transmembrane region" description="Helical" evidence="1">
    <location>
        <begin position="12"/>
        <end position="38"/>
    </location>
</feature>
<dbReference type="Proteomes" id="UP000194265">
    <property type="component" value="Chromosome"/>
</dbReference>
<dbReference type="AlphaFoldDB" id="A0A1X9SZS2"/>